<dbReference type="Pfam" id="PF10555">
    <property type="entry name" value="MraY_sig1"/>
    <property type="match status" value="1"/>
</dbReference>
<keyword evidence="2 7" id="KW-0808">Transferase</keyword>
<dbReference type="PANTHER" id="PTHR22926">
    <property type="entry name" value="PHOSPHO-N-ACETYLMURAMOYL-PENTAPEPTIDE-TRANSFERASE"/>
    <property type="match status" value="1"/>
</dbReference>
<name>K1TDB5_9ZZZZ</name>
<dbReference type="PROSITE" id="PS01347">
    <property type="entry name" value="MRAY_1"/>
    <property type="match status" value="1"/>
</dbReference>
<feature type="transmembrane region" description="Helical" evidence="6">
    <location>
        <begin position="75"/>
        <end position="91"/>
    </location>
</feature>
<dbReference type="GO" id="GO:0005886">
    <property type="term" value="C:plasma membrane"/>
    <property type="evidence" value="ECO:0007669"/>
    <property type="project" value="TreeGrafter"/>
</dbReference>
<organism evidence="7">
    <name type="scientific">human gut metagenome</name>
    <dbReference type="NCBI Taxonomy" id="408170"/>
    <lineage>
        <taxon>unclassified sequences</taxon>
        <taxon>metagenomes</taxon>
        <taxon>organismal metagenomes</taxon>
    </lineage>
</organism>
<evidence type="ECO:0000256" key="5">
    <source>
        <dbReference type="ARBA" id="ARBA00023136"/>
    </source>
</evidence>
<dbReference type="EMBL" id="AJWZ01007344">
    <property type="protein sequence ID" value="EKC57161.1"/>
    <property type="molecule type" value="Genomic_DNA"/>
</dbReference>
<evidence type="ECO:0000256" key="3">
    <source>
        <dbReference type="ARBA" id="ARBA00022692"/>
    </source>
</evidence>
<dbReference type="PANTHER" id="PTHR22926:SF5">
    <property type="entry name" value="PHOSPHO-N-ACETYLMURAMOYL-PENTAPEPTIDE-TRANSFERASE HOMOLOG"/>
    <property type="match status" value="1"/>
</dbReference>
<accession>K1TDB5</accession>
<dbReference type="GO" id="GO:0044038">
    <property type="term" value="P:cell wall macromolecule biosynthetic process"/>
    <property type="evidence" value="ECO:0007669"/>
    <property type="project" value="TreeGrafter"/>
</dbReference>
<dbReference type="AlphaFoldDB" id="K1TDB5"/>
<protein>
    <submittedName>
        <fullName evidence="7">Phospho-N-acetylmuramoyl-pentapeptide-transferase</fullName>
    </submittedName>
</protein>
<keyword evidence="3 6" id="KW-0812">Transmembrane</keyword>
<feature type="transmembrane region" description="Helical" evidence="6">
    <location>
        <begin position="48"/>
        <end position="69"/>
    </location>
</feature>
<gene>
    <name evidence="7" type="ORF">OBE_10687</name>
</gene>
<evidence type="ECO:0000256" key="1">
    <source>
        <dbReference type="ARBA" id="ARBA00004141"/>
    </source>
</evidence>
<dbReference type="GO" id="GO:0071555">
    <property type="term" value="P:cell wall organization"/>
    <property type="evidence" value="ECO:0007669"/>
    <property type="project" value="TreeGrafter"/>
</dbReference>
<keyword evidence="4 6" id="KW-1133">Transmembrane helix</keyword>
<comment type="caution">
    <text evidence="7">The sequence shown here is derived from an EMBL/GenBank/DDBJ whole genome shotgun (WGS) entry which is preliminary data.</text>
</comment>
<evidence type="ECO:0000256" key="4">
    <source>
        <dbReference type="ARBA" id="ARBA00022989"/>
    </source>
</evidence>
<dbReference type="InterPro" id="IPR018480">
    <property type="entry name" value="PNAcMuramoyl-5peptid_Trfase_CS"/>
</dbReference>
<sequence length="92" mass="9913">MKREMILPVLLSFGISLALGPVLIPFLRKVKAGQKEREEGVPSHQKKAGTPTMGGVMFLAAFTAVSLLFRKEGAEVVPVLFLTLGFGLIGFL</sequence>
<feature type="transmembrane region" description="Helical" evidence="6">
    <location>
        <begin position="6"/>
        <end position="27"/>
    </location>
</feature>
<dbReference type="InterPro" id="IPR000715">
    <property type="entry name" value="Glycosyl_transferase_4"/>
</dbReference>
<evidence type="ECO:0000256" key="6">
    <source>
        <dbReference type="SAM" id="Phobius"/>
    </source>
</evidence>
<reference evidence="7" key="1">
    <citation type="journal article" date="2013" name="Environ. Microbiol.">
        <title>Microbiota from the distal guts of lean and obese adolescents exhibit partial functional redundancy besides clear differences in community structure.</title>
        <authorList>
            <person name="Ferrer M."/>
            <person name="Ruiz A."/>
            <person name="Lanza F."/>
            <person name="Haange S.B."/>
            <person name="Oberbach A."/>
            <person name="Till H."/>
            <person name="Bargiela R."/>
            <person name="Campoy C."/>
            <person name="Segura M.T."/>
            <person name="Richter M."/>
            <person name="von Bergen M."/>
            <person name="Seifert J."/>
            <person name="Suarez A."/>
        </authorList>
    </citation>
    <scope>NUCLEOTIDE SEQUENCE</scope>
</reference>
<evidence type="ECO:0000313" key="7">
    <source>
        <dbReference type="EMBL" id="EKC57161.1"/>
    </source>
</evidence>
<comment type="subcellular location">
    <subcellularLocation>
        <location evidence="1">Membrane</location>
        <topology evidence="1">Multi-pass membrane protein</topology>
    </subcellularLocation>
</comment>
<evidence type="ECO:0000256" key="2">
    <source>
        <dbReference type="ARBA" id="ARBA00022679"/>
    </source>
</evidence>
<dbReference type="GO" id="GO:0016780">
    <property type="term" value="F:phosphotransferase activity, for other substituted phosphate groups"/>
    <property type="evidence" value="ECO:0007669"/>
    <property type="project" value="InterPro"/>
</dbReference>
<keyword evidence="5 6" id="KW-0472">Membrane</keyword>
<proteinExistence type="predicted"/>
<feature type="non-terminal residue" evidence="7">
    <location>
        <position position="92"/>
    </location>
</feature>